<dbReference type="EMBL" id="BLXT01004113">
    <property type="protein sequence ID" value="GFO09674.1"/>
    <property type="molecule type" value="Genomic_DNA"/>
</dbReference>
<protein>
    <submittedName>
        <fullName evidence="1">Uncharacterized protein</fullName>
    </submittedName>
</protein>
<comment type="caution">
    <text evidence="1">The sequence shown here is derived from an EMBL/GenBank/DDBJ whole genome shotgun (WGS) entry which is preliminary data.</text>
</comment>
<evidence type="ECO:0000313" key="2">
    <source>
        <dbReference type="Proteomes" id="UP000735302"/>
    </source>
</evidence>
<dbReference type="Proteomes" id="UP000735302">
    <property type="component" value="Unassembled WGS sequence"/>
</dbReference>
<name>A0AAV4AU85_9GAST</name>
<proteinExistence type="predicted"/>
<dbReference type="AlphaFoldDB" id="A0AAV4AU85"/>
<keyword evidence="2" id="KW-1185">Reference proteome</keyword>
<reference evidence="1 2" key="1">
    <citation type="journal article" date="2021" name="Elife">
        <title>Chloroplast acquisition without the gene transfer in kleptoplastic sea slugs, Plakobranchus ocellatus.</title>
        <authorList>
            <person name="Maeda T."/>
            <person name="Takahashi S."/>
            <person name="Yoshida T."/>
            <person name="Shimamura S."/>
            <person name="Takaki Y."/>
            <person name="Nagai Y."/>
            <person name="Toyoda A."/>
            <person name="Suzuki Y."/>
            <person name="Arimoto A."/>
            <person name="Ishii H."/>
            <person name="Satoh N."/>
            <person name="Nishiyama T."/>
            <person name="Hasebe M."/>
            <person name="Maruyama T."/>
            <person name="Minagawa J."/>
            <person name="Obokata J."/>
            <person name="Shigenobu S."/>
        </authorList>
    </citation>
    <scope>NUCLEOTIDE SEQUENCE [LARGE SCALE GENOMIC DNA]</scope>
</reference>
<sequence>MWSKECCLSQDWEEEVVVVREVGALNRKCSLPERYYLQSNIPILQRPHSWRTKVAFNIKMSIQISLIVILAQMVSKPIFPPSPAAWRHANRSSGLNRVDPVKNTWVAPNPLVKRY</sequence>
<evidence type="ECO:0000313" key="1">
    <source>
        <dbReference type="EMBL" id="GFO09674.1"/>
    </source>
</evidence>
<gene>
    <name evidence="1" type="ORF">PoB_003617900</name>
</gene>
<organism evidence="1 2">
    <name type="scientific">Plakobranchus ocellatus</name>
    <dbReference type="NCBI Taxonomy" id="259542"/>
    <lineage>
        <taxon>Eukaryota</taxon>
        <taxon>Metazoa</taxon>
        <taxon>Spiralia</taxon>
        <taxon>Lophotrochozoa</taxon>
        <taxon>Mollusca</taxon>
        <taxon>Gastropoda</taxon>
        <taxon>Heterobranchia</taxon>
        <taxon>Euthyneura</taxon>
        <taxon>Panpulmonata</taxon>
        <taxon>Sacoglossa</taxon>
        <taxon>Placobranchoidea</taxon>
        <taxon>Plakobranchidae</taxon>
        <taxon>Plakobranchus</taxon>
    </lineage>
</organism>
<accession>A0AAV4AU85</accession>